<evidence type="ECO:0000313" key="1">
    <source>
        <dbReference type="EMBL" id="MBB5790339.1"/>
    </source>
</evidence>
<dbReference type="Proteomes" id="UP000542813">
    <property type="component" value="Unassembled WGS sequence"/>
</dbReference>
<dbReference type="EMBL" id="JACHMM010000001">
    <property type="protein sequence ID" value="MBB5790339.1"/>
    <property type="molecule type" value="Genomic_DNA"/>
</dbReference>
<protein>
    <submittedName>
        <fullName evidence="1">Uncharacterized protein</fullName>
    </submittedName>
</protein>
<keyword evidence="2" id="KW-1185">Reference proteome</keyword>
<dbReference type="AlphaFoldDB" id="A0A7W9GUM1"/>
<gene>
    <name evidence="1" type="ORF">HD601_004914</name>
</gene>
<organism evidence="1 2">
    <name type="scientific">Jiangella mangrovi</name>
    <dbReference type="NCBI Taxonomy" id="1524084"/>
    <lineage>
        <taxon>Bacteria</taxon>
        <taxon>Bacillati</taxon>
        <taxon>Actinomycetota</taxon>
        <taxon>Actinomycetes</taxon>
        <taxon>Jiangellales</taxon>
        <taxon>Jiangellaceae</taxon>
        <taxon>Jiangella</taxon>
    </lineage>
</organism>
<reference evidence="1 2" key="1">
    <citation type="submission" date="2020-08" db="EMBL/GenBank/DDBJ databases">
        <title>Sequencing the genomes of 1000 actinobacteria strains.</title>
        <authorList>
            <person name="Klenk H.-P."/>
        </authorList>
    </citation>
    <scope>NUCLEOTIDE SEQUENCE [LARGE SCALE GENOMIC DNA]</scope>
    <source>
        <strain evidence="1 2">DSM 102122</strain>
    </source>
</reference>
<name>A0A7W9GUM1_9ACTN</name>
<proteinExistence type="predicted"/>
<comment type="caution">
    <text evidence="1">The sequence shown here is derived from an EMBL/GenBank/DDBJ whole genome shotgun (WGS) entry which is preliminary data.</text>
</comment>
<accession>A0A7W9GUM1</accession>
<evidence type="ECO:0000313" key="2">
    <source>
        <dbReference type="Proteomes" id="UP000542813"/>
    </source>
</evidence>
<sequence>MTVSGSICRGSLTDEPQWPASAVRALALILDCLTMAMDSIGSIVRDDPLGDFIMTVNVRKLVAFESLSIERPSRPLLELMGEAGGFVPICTWWEGARLVRPYE</sequence>
<dbReference type="RefSeq" id="WP_184826335.1">
    <property type="nucleotide sequence ID" value="NZ_JACHMM010000001.1"/>
</dbReference>